<gene>
    <name evidence="2" type="ORF">C9J27_03405</name>
</gene>
<keyword evidence="1" id="KW-0472">Membrane</keyword>
<evidence type="ECO:0000256" key="1">
    <source>
        <dbReference type="SAM" id="Phobius"/>
    </source>
</evidence>
<protein>
    <submittedName>
        <fullName evidence="2">Uncharacterized protein</fullName>
    </submittedName>
</protein>
<reference evidence="2 3" key="1">
    <citation type="submission" date="2018-01" db="EMBL/GenBank/DDBJ databases">
        <title>Whole genome sequencing of Histamine producing bacteria.</title>
        <authorList>
            <person name="Butler K."/>
        </authorList>
    </citation>
    <scope>NUCLEOTIDE SEQUENCE [LARGE SCALE GENOMIC DNA]</scope>
    <source>
        <strain evidence="2 3">FS-7.2</strain>
    </source>
</reference>
<dbReference type="EMBL" id="PYNF01000002">
    <property type="protein sequence ID" value="PSV01078.1"/>
    <property type="molecule type" value="Genomic_DNA"/>
</dbReference>
<comment type="caution">
    <text evidence="2">The sequence shown here is derived from an EMBL/GenBank/DDBJ whole genome shotgun (WGS) entry which is preliminary data.</text>
</comment>
<dbReference type="AlphaFoldDB" id="A0A2T3KMS0"/>
<accession>A0A2T3KMS0</accession>
<evidence type="ECO:0000313" key="2">
    <source>
        <dbReference type="EMBL" id="PSV01078.1"/>
    </source>
</evidence>
<keyword evidence="1" id="KW-1133">Transmembrane helix</keyword>
<keyword evidence="1" id="KW-0812">Transmembrane</keyword>
<evidence type="ECO:0000313" key="3">
    <source>
        <dbReference type="Proteomes" id="UP000241426"/>
    </source>
</evidence>
<sequence length="63" mass="7386">MIYIHWIFSLVIISNFVFGVDYSELEEANGLDKSPKFRLIFNLRTKLLFAMSVIYLILCIAVR</sequence>
<organism evidence="2 3">
    <name type="scientific">Photobacterium kishitanii</name>
    <dbReference type="NCBI Taxonomy" id="318456"/>
    <lineage>
        <taxon>Bacteria</taxon>
        <taxon>Pseudomonadati</taxon>
        <taxon>Pseudomonadota</taxon>
        <taxon>Gammaproteobacteria</taxon>
        <taxon>Vibrionales</taxon>
        <taxon>Vibrionaceae</taxon>
        <taxon>Photobacterium</taxon>
    </lineage>
</organism>
<proteinExistence type="predicted"/>
<feature type="transmembrane region" description="Helical" evidence="1">
    <location>
        <begin position="43"/>
        <end position="62"/>
    </location>
</feature>
<dbReference type="Proteomes" id="UP000241426">
    <property type="component" value="Unassembled WGS sequence"/>
</dbReference>
<name>A0A2T3KMS0_9GAMM</name>